<organism evidence="2 3">
    <name type="scientific">Exiguobacterium undae</name>
    <dbReference type="NCBI Taxonomy" id="169177"/>
    <lineage>
        <taxon>Bacteria</taxon>
        <taxon>Bacillati</taxon>
        <taxon>Bacillota</taxon>
        <taxon>Bacilli</taxon>
        <taxon>Bacillales</taxon>
        <taxon>Bacillales Family XII. Incertae Sedis</taxon>
        <taxon>Exiguobacterium</taxon>
    </lineage>
</organism>
<keyword evidence="1" id="KW-0812">Transmembrane</keyword>
<evidence type="ECO:0008006" key="4">
    <source>
        <dbReference type="Google" id="ProtNLM"/>
    </source>
</evidence>
<sequence length="205" mass="23708">MNQLWRQRIVLILIISLFASIPLIYALGGYQTISKMTEGMHTQDIPTIQQVDQLIEHNRDRANAVRGLLLYEDDRYIEQYYFSTSKAHDLRRLLNASNQTPGAVKDLLMRNDAWEADIEKVFTVYEQDNPQAAKRLAKQTTQTTQTILEDLSQIKDKLYGELEQKLELTTEMTTEYKRMCFSLSILAFLLVATTIIVFHRSKTAS</sequence>
<dbReference type="RefSeq" id="WP_026833880.1">
    <property type="nucleotide sequence ID" value="NZ_CP085018.1"/>
</dbReference>
<keyword evidence="1" id="KW-1133">Transmembrane helix</keyword>
<keyword evidence="1" id="KW-0472">Membrane</keyword>
<evidence type="ECO:0000313" key="2">
    <source>
        <dbReference type="EMBL" id="OAN12266.1"/>
    </source>
</evidence>
<protein>
    <recommendedName>
        <fullName evidence="4">Chemotaxis methyl-accepting receptor HlyB-like 4HB MCP domain-containing protein</fullName>
    </recommendedName>
</protein>
<proteinExistence type="predicted"/>
<accession>A0ABX2V6N0</accession>
<dbReference type="EMBL" id="LVVL01000015">
    <property type="protein sequence ID" value="OAN12266.1"/>
    <property type="molecule type" value="Genomic_DNA"/>
</dbReference>
<feature type="transmembrane region" description="Helical" evidence="1">
    <location>
        <begin position="181"/>
        <end position="199"/>
    </location>
</feature>
<gene>
    <name evidence="2" type="ORF">A3783_12035</name>
</gene>
<evidence type="ECO:0000256" key="1">
    <source>
        <dbReference type="SAM" id="Phobius"/>
    </source>
</evidence>
<name>A0ABX2V6N0_9BACL</name>
<comment type="caution">
    <text evidence="2">The sequence shown here is derived from an EMBL/GenBank/DDBJ whole genome shotgun (WGS) entry which is preliminary data.</text>
</comment>
<dbReference type="Proteomes" id="UP000078447">
    <property type="component" value="Unassembled WGS sequence"/>
</dbReference>
<reference evidence="2 3" key="1">
    <citation type="submission" date="2016-03" db="EMBL/GenBank/DDBJ databases">
        <authorList>
            <person name="Cho S.-Y."/>
            <person name="Lim S."/>
            <person name="Kim H."/>
            <person name="Soh E.H."/>
            <person name="Moon J.S."/>
        </authorList>
    </citation>
    <scope>NUCLEOTIDE SEQUENCE [LARGE SCALE GENOMIC DNA]</scope>
    <source>
        <strain evidence="2 3">KCTC 3810</strain>
    </source>
</reference>
<keyword evidence="3" id="KW-1185">Reference proteome</keyword>
<evidence type="ECO:0000313" key="3">
    <source>
        <dbReference type="Proteomes" id="UP000078447"/>
    </source>
</evidence>